<keyword evidence="8" id="KW-0472">Membrane</keyword>
<evidence type="ECO:0000256" key="3">
    <source>
        <dbReference type="ARBA" id="ARBA00005349"/>
    </source>
</evidence>
<feature type="domain" description="FAD-binding" evidence="9">
    <location>
        <begin position="5"/>
        <end position="343"/>
    </location>
</feature>
<keyword evidence="7" id="KW-0503">Monooxygenase</keyword>
<dbReference type="RefSeq" id="WP_220380318.1">
    <property type="nucleotide sequence ID" value="NZ_CP080544.1"/>
</dbReference>
<dbReference type="Proteomes" id="UP000824755">
    <property type="component" value="Chromosome"/>
</dbReference>
<dbReference type="Gene3D" id="3.50.50.60">
    <property type="entry name" value="FAD/NAD(P)-binding domain"/>
    <property type="match status" value="2"/>
</dbReference>
<comment type="pathway">
    <text evidence="2">Cofactor biosynthesis; ubiquinone biosynthesis.</text>
</comment>
<keyword evidence="4" id="KW-0285">Flavoprotein</keyword>
<evidence type="ECO:0000313" key="10">
    <source>
        <dbReference type="EMBL" id="QYR53502.1"/>
    </source>
</evidence>
<sequence length="402" mass="42803">MHAEHDIVIIGGGLVGASLAIALAPAGLNVAMVEASPAGAMPPVFDERNLSCAEATVNGLQGLGVWQHLRAPTGAIQHIHISRVGDFGQVRFDAEDYDRNAFGRVVVAKDLGDALEASLVTAGVTRYRPAKFLGTRLEAESRQIDIESDGQRQTLTCRLLIGADGTSSAVRDALAIRADTFDYGQDLFVCRMRSHKAPDGTAWERLGPDGPTAVLPRGDRHFGVVHGVSRTDADAVAALDEADYVARIQSVFGWRAGRFLSAGTRSRYPVRRVVAAALHAPRAVLVGNAAQTIHPVGAQGFNLGFRDALTLVECVNAHRDGLGSPAMLSAYAAARAEDRQETIRMSDGLARVTAMESPLLRPFRSVALAALKTQWLQSRVVGGAMGYRGRVPDICRATGANL</sequence>
<evidence type="ECO:0000256" key="6">
    <source>
        <dbReference type="ARBA" id="ARBA00023002"/>
    </source>
</evidence>
<evidence type="ECO:0000256" key="2">
    <source>
        <dbReference type="ARBA" id="ARBA00004749"/>
    </source>
</evidence>
<evidence type="ECO:0000256" key="7">
    <source>
        <dbReference type="ARBA" id="ARBA00023033"/>
    </source>
</evidence>
<keyword evidence="8" id="KW-0812">Transmembrane</keyword>
<reference evidence="10 11" key="1">
    <citation type="submission" date="2021-08" db="EMBL/GenBank/DDBJ databases">
        <title>Lysobacter sp. strain CJ11 Genome sequencing and assembly.</title>
        <authorList>
            <person name="Kim I."/>
        </authorList>
    </citation>
    <scope>NUCLEOTIDE SEQUENCE [LARGE SCALE GENOMIC DNA]</scope>
    <source>
        <strain evidence="10 11">CJ11</strain>
    </source>
</reference>
<dbReference type="NCBIfam" id="NF004356">
    <property type="entry name" value="PRK05732.1"/>
    <property type="match status" value="1"/>
</dbReference>
<dbReference type="PANTHER" id="PTHR43876">
    <property type="entry name" value="UBIQUINONE BIOSYNTHESIS MONOOXYGENASE COQ6, MITOCHONDRIAL"/>
    <property type="match status" value="1"/>
</dbReference>
<keyword evidence="8" id="KW-1133">Transmembrane helix</keyword>
<evidence type="ECO:0000256" key="8">
    <source>
        <dbReference type="SAM" id="Phobius"/>
    </source>
</evidence>
<keyword evidence="11" id="KW-1185">Reference proteome</keyword>
<dbReference type="PRINTS" id="PR00420">
    <property type="entry name" value="RNGMNOXGNASE"/>
</dbReference>
<dbReference type="SUPFAM" id="SSF51905">
    <property type="entry name" value="FAD/NAD(P)-binding domain"/>
    <property type="match status" value="1"/>
</dbReference>
<protein>
    <submittedName>
        <fullName evidence="10">2-octaprenyl-6-methoxyphenyl hydroxylase</fullName>
        <ecNumber evidence="10">1.14.13.-</ecNumber>
    </submittedName>
</protein>
<evidence type="ECO:0000256" key="5">
    <source>
        <dbReference type="ARBA" id="ARBA00022827"/>
    </source>
</evidence>
<dbReference type="GO" id="GO:0016491">
    <property type="term" value="F:oxidoreductase activity"/>
    <property type="evidence" value="ECO:0007669"/>
    <property type="project" value="UniProtKB-KW"/>
</dbReference>
<accession>A0ABX8WRP4</accession>
<evidence type="ECO:0000256" key="1">
    <source>
        <dbReference type="ARBA" id="ARBA00001974"/>
    </source>
</evidence>
<dbReference type="EC" id="1.14.13.-" evidence="10"/>
<feature type="transmembrane region" description="Helical" evidence="8">
    <location>
        <begin position="7"/>
        <end position="28"/>
    </location>
</feature>
<comment type="cofactor">
    <cofactor evidence="1">
        <name>FAD</name>
        <dbReference type="ChEBI" id="CHEBI:57692"/>
    </cofactor>
</comment>
<proteinExistence type="inferred from homology"/>
<keyword evidence="6 10" id="KW-0560">Oxidoreductase</keyword>
<evidence type="ECO:0000256" key="4">
    <source>
        <dbReference type="ARBA" id="ARBA00022630"/>
    </source>
</evidence>
<dbReference type="InterPro" id="IPR036188">
    <property type="entry name" value="FAD/NAD-bd_sf"/>
</dbReference>
<dbReference type="InterPro" id="IPR051205">
    <property type="entry name" value="UbiH/COQ6_monooxygenase"/>
</dbReference>
<name>A0ABX8WRP4_9GAMM</name>
<keyword evidence="5" id="KW-0274">FAD</keyword>
<dbReference type="InterPro" id="IPR002938">
    <property type="entry name" value="FAD-bd"/>
</dbReference>
<organism evidence="10 11">
    <name type="scientific">Lysobacter soyae</name>
    <dbReference type="NCBI Taxonomy" id="2764185"/>
    <lineage>
        <taxon>Bacteria</taxon>
        <taxon>Pseudomonadati</taxon>
        <taxon>Pseudomonadota</taxon>
        <taxon>Gammaproteobacteria</taxon>
        <taxon>Lysobacterales</taxon>
        <taxon>Lysobacteraceae</taxon>
        <taxon>Lysobacter</taxon>
    </lineage>
</organism>
<dbReference type="NCBIfam" id="TIGR01988">
    <property type="entry name" value="Ubi-OHases"/>
    <property type="match status" value="1"/>
</dbReference>
<dbReference type="EMBL" id="CP080544">
    <property type="protein sequence ID" value="QYR53502.1"/>
    <property type="molecule type" value="Genomic_DNA"/>
</dbReference>
<dbReference type="Pfam" id="PF01494">
    <property type="entry name" value="FAD_binding_3"/>
    <property type="match status" value="1"/>
</dbReference>
<evidence type="ECO:0000313" key="11">
    <source>
        <dbReference type="Proteomes" id="UP000824755"/>
    </source>
</evidence>
<dbReference type="InterPro" id="IPR010971">
    <property type="entry name" value="UbiH/COQ6"/>
</dbReference>
<evidence type="ECO:0000259" key="9">
    <source>
        <dbReference type="Pfam" id="PF01494"/>
    </source>
</evidence>
<comment type="similarity">
    <text evidence="3">Belongs to the UbiH/COQ6 family.</text>
</comment>
<dbReference type="PANTHER" id="PTHR43876:SF8">
    <property type="entry name" value="2-OCTAPRENYL-6-METHOXYPHENOL HYDROXYLASE"/>
    <property type="match status" value="1"/>
</dbReference>
<gene>
    <name evidence="10" type="primary">ubiH</name>
    <name evidence="10" type="synonym">visB</name>
    <name evidence="10" type="ORF">H8L67_03075</name>
</gene>